<dbReference type="SUPFAM" id="SSF81383">
    <property type="entry name" value="F-box domain"/>
    <property type="match status" value="1"/>
</dbReference>
<dbReference type="AlphaFoldDB" id="A0AAW1SD44"/>
<organism evidence="3 4">
    <name type="scientific">Apatococcus lobatus</name>
    <dbReference type="NCBI Taxonomy" id="904363"/>
    <lineage>
        <taxon>Eukaryota</taxon>
        <taxon>Viridiplantae</taxon>
        <taxon>Chlorophyta</taxon>
        <taxon>core chlorophytes</taxon>
        <taxon>Trebouxiophyceae</taxon>
        <taxon>Chlorellales</taxon>
        <taxon>Chlorellaceae</taxon>
        <taxon>Apatococcus</taxon>
    </lineage>
</organism>
<feature type="region of interest" description="Disordered" evidence="1">
    <location>
        <begin position="189"/>
        <end position="209"/>
    </location>
</feature>
<dbReference type="Gene3D" id="3.10.110.10">
    <property type="entry name" value="Ubiquitin Conjugating Enzyme"/>
    <property type="match status" value="1"/>
</dbReference>
<evidence type="ECO:0000259" key="2">
    <source>
        <dbReference type="PROSITE" id="PS50127"/>
    </source>
</evidence>
<feature type="compositionally biased region" description="Low complexity" evidence="1">
    <location>
        <begin position="498"/>
        <end position="507"/>
    </location>
</feature>
<feature type="compositionally biased region" description="Polar residues" evidence="1">
    <location>
        <begin position="512"/>
        <end position="533"/>
    </location>
</feature>
<sequence>MSQQARCSARLLRDLKEVLQQPLPDVNALPCNDDLLVWHGNVRGQDAVLGESLVHFVLIFPSDYPSKAPGVWLFTPVPHPNIVSYSVASSRVPGANWKLAMWDCIPGRDAWSSAYTVHSILLQLQVFLLDEDLQWDTSKVTREAAIRLAAELVVPACGHGPGHPFPPLPTPEDLAQAASAQGKVMVTRPKLKPRAATSPAPSAARLASQPGAASIPVRVSLKTSMPSGLGHVASVAAVPAPLPRDGKLPSAAIHHAVGASKQAAGGASVASAWSSQTQAQEASASSTGVSCMPVVAAASQPGVKKAAMGPSTMQNADASTASSNVAAAAAADGWVEVKHRGNKRKHSQLPGKAPASWATGPGPSGIVSSSNAFQALQATTMPAAVASAKGKAGIDAAAVALVNPSSAEGASSTSTESTAAGAASTLGVGVPAAKGPKKDIPGAPLILSKAAKKNAARSAKRAQNTVDNSSSLAAASMASSACSTPTAAASSGTAAAPQPAAAAQPAQLVPSDWTTVKGSSSVPKESRAGTQAAGSAKVALQSHAELIQNAYKEHADMTQAARAGALHGQAAAAGDRPLHGVELGTSGSMGPLLDQLSPDTLSGIMCLLGADDLACLGSTCWGLKLAVDDGLVWRSMLQREFPQSQLTASSAAEWKHTYLLQASAVVGDLQCFFTKHPMAEACLGLPLRHSMNPKTQQLDYIEASLDLVSLDAVHSGWVTRSPDGQEIQACLPLYLTYEHFERVKAGRGLQKALCALAPEQIATGGAPPPAATWLQIMPKLLNTAIVLLMDKGVAASERALVTYCSLHRLFLALAEDFNLFTLAADRMDRFLKVPASRVKAQTPNMGWFIPLLTLGTCPDHTWKRMASMIVEEGLDRSIIWICKHNPDLQESLSRDPNSEGPDTELLEQSFAACSVGLRLIAFHVAFLTLIARPGGSSPQQAMEVYDALYGRPGPAQQRKMKQVTQKILAMDSWATYLRMIGLPLAENADAVMTRRLRVAWRNSLHKRYHSKGMDFSRIQASGVSKLLLRGQQYTAPPNMKRIHVLDQWRFAEGGECFLDATMFLLAKGGRIVDTVDFASTRSFGTSRPGAVSHSGDIMHASGGTHTIDVQMAQLGANVVSLVLVLSAYSGSHLNNMLQPFVVMEDPATKMPLCEYHLEKHSKAVLASHKAVVMCRIFLGPTGSWQVEALGHLLPHGSAGNYEPIRAWLKEQSW</sequence>
<dbReference type="CDD" id="cd23955">
    <property type="entry name" value="UBCc_invertebrate"/>
    <property type="match status" value="1"/>
</dbReference>
<dbReference type="InterPro" id="IPR051324">
    <property type="entry name" value="Stress/Tellurium_Resist"/>
</dbReference>
<dbReference type="InterPro" id="IPR000608">
    <property type="entry name" value="UBC"/>
</dbReference>
<feature type="compositionally biased region" description="Low complexity" evidence="1">
    <location>
        <begin position="194"/>
        <end position="208"/>
    </location>
</feature>
<dbReference type="Pfam" id="PF00179">
    <property type="entry name" value="UQ_con"/>
    <property type="match status" value="1"/>
</dbReference>
<protein>
    <recommendedName>
        <fullName evidence="2">UBC core domain-containing protein</fullName>
    </recommendedName>
</protein>
<feature type="region of interest" description="Disordered" evidence="1">
    <location>
        <begin position="498"/>
        <end position="535"/>
    </location>
</feature>
<dbReference type="SMART" id="SM00212">
    <property type="entry name" value="UBCc"/>
    <property type="match status" value="1"/>
</dbReference>
<dbReference type="InterPro" id="IPR036047">
    <property type="entry name" value="F-box-like_dom_sf"/>
</dbReference>
<proteinExistence type="predicted"/>
<dbReference type="EMBL" id="JALJOS010000002">
    <property type="protein sequence ID" value="KAK9843303.1"/>
    <property type="molecule type" value="Genomic_DNA"/>
</dbReference>
<dbReference type="Proteomes" id="UP001438707">
    <property type="component" value="Unassembled WGS sequence"/>
</dbReference>
<dbReference type="InterPro" id="IPR003325">
    <property type="entry name" value="TerD"/>
</dbReference>
<dbReference type="Pfam" id="PF02342">
    <property type="entry name" value="TerD"/>
    <property type="match status" value="1"/>
</dbReference>
<dbReference type="InterPro" id="IPR016135">
    <property type="entry name" value="UBQ-conjugating_enzyme/RWD"/>
</dbReference>
<dbReference type="Gene3D" id="2.60.60.30">
    <property type="entry name" value="sav2460 like domains"/>
    <property type="match status" value="1"/>
</dbReference>
<evidence type="ECO:0000313" key="4">
    <source>
        <dbReference type="Proteomes" id="UP001438707"/>
    </source>
</evidence>
<feature type="region of interest" description="Disordered" evidence="1">
    <location>
        <begin position="341"/>
        <end position="363"/>
    </location>
</feature>
<evidence type="ECO:0000256" key="1">
    <source>
        <dbReference type="SAM" id="MobiDB-lite"/>
    </source>
</evidence>
<name>A0AAW1SD44_9CHLO</name>
<keyword evidence="4" id="KW-1185">Reference proteome</keyword>
<dbReference type="PROSITE" id="PS50127">
    <property type="entry name" value="UBC_2"/>
    <property type="match status" value="1"/>
</dbReference>
<dbReference type="CDD" id="cd06974">
    <property type="entry name" value="TerD_like"/>
    <property type="match status" value="1"/>
</dbReference>
<accession>A0AAW1SD44</accession>
<dbReference type="PANTHER" id="PTHR32097:SF17">
    <property type="entry name" value="CAMP-BINDING PROTEIN 1-RELATED"/>
    <property type="match status" value="1"/>
</dbReference>
<dbReference type="SUPFAM" id="SSF54495">
    <property type="entry name" value="UBC-like"/>
    <property type="match status" value="1"/>
</dbReference>
<feature type="domain" description="UBC core" evidence="2">
    <location>
        <begin position="6"/>
        <end position="184"/>
    </location>
</feature>
<comment type="caution">
    <text evidence="3">The sequence shown here is derived from an EMBL/GenBank/DDBJ whole genome shotgun (WGS) entry which is preliminary data.</text>
</comment>
<dbReference type="PANTHER" id="PTHR32097">
    <property type="entry name" value="CAMP-BINDING PROTEIN 1-RELATED"/>
    <property type="match status" value="1"/>
</dbReference>
<reference evidence="3 4" key="1">
    <citation type="journal article" date="2024" name="Nat. Commun.">
        <title>Phylogenomics reveals the evolutionary origins of lichenization in chlorophyte algae.</title>
        <authorList>
            <person name="Puginier C."/>
            <person name="Libourel C."/>
            <person name="Otte J."/>
            <person name="Skaloud P."/>
            <person name="Haon M."/>
            <person name="Grisel S."/>
            <person name="Petersen M."/>
            <person name="Berrin J.G."/>
            <person name="Delaux P.M."/>
            <person name="Dal Grande F."/>
            <person name="Keller J."/>
        </authorList>
    </citation>
    <scope>NUCLEOTIDE SEQUENCE [LARGE SCALE GENOMIC DNA]</scope>
    <source>
        <strain evidence="3 4">SAG 2145</strain>
    </source>
</reference>
<evidence type="ECO:0000313" key="3">
    <source>
        <dbReference type="EMBL" id="KAK9843303.1"/>
    </source>
</evidence>
<gene>
    <name evidence="3" type="ORF">WJX74_010075</name>
</gene>